<comment type="similarity">
    <text evidence="2 11">Belongs to the thiolase-like superfamily. Thiolase family.</text>
</comment>
<keyword evidence="3" id="KW-0963">Cytoplasm</keyword>
<feature type="active site" description="Acyl-thioester intermediate" evidence="10">
    <location>
        <position position="114"/>
    </location>
</feature>
<dbReference type="Proteomes" id="UP000664859">
    <property type="component" value="Unassembled WGS sequence"/>
</dbReference>
<keyword evidence="4 11" id="KW-0808">Transferase</keyword>
<dbReference type="NCBIfam" id="TIGR01930">
    <property type="entry name" value="AcCoA-C-Actrans"/>
    <property type="match status" value="1"/>
</dbReference>
<dbReference type="SUPFAM" id="SSF53901">
    <property type="entry name" value="Thiolase-like"/>
    <property type="match status" value="2"/>
</dbReference>
<dbReference type="PIRSF" id="PIRSF000429">
    <property type="entry name" value="Ac-CoA_Ac_transf"/>
    <property type="match status" value="1"/>
</dbReference>
<proteinExistence type="inferred from homology"/>
<dbReference type="CDD" id="cd00751">
    <property type="entry name" value="thiolase"/>
    <property type="match status" value="1"/>
</dbReference>
<dbReference type="InterPro" id="IPR020615">
    <property type="entry name" value="Thiolase_acyl_enz_int_AS"/>
</dbReference>
<evidence type="ECO:0000256" key="10">
    <source>
        <dbReference type="PIRSR" id="PIRSR000429-1"/>
    </source>
</evidence>
<dbReference type="EMBL" id="JAFCMP010000046">
    <property type="protein sequence ID" value="KAG5189712.1"/>
    <property type="molecule type" value="Genomic_DNA"/>
</dbReference>
<dbReference type="InterPro" id="IPR020613">
    <property type="entry name" value="Thiolase_CS"/>
</dbReference>
<evidence type="ECO:0000256" key="3">
    <source>
        <dbReference type="ARBA" id="ARBA00022490"/>
    </source>
</evidence>
<dbReference type="PANTHER" id="PTHR18919">
    <property type="entry name" value="ACETYL-COA C-ACYLTRANSFERASE"/>
    <property type="match status" value="1"/>
</dbReference>
<dbReference type="EC" id="2.3.1.16" evidence="9"/>
<dbReference type="InterPro" id="IPR016039">
    <property type="entry name" value="Thiolase-like"/>
</dbReference>
<organism evidence="14 15">
    <name type="scientific">Tribonema minus</name>
    <dbReference type="NCBI Taxonomy" id="303371"/>
    <lineage>
        <taxon>Eukaryota</taxon>
        <taxon>Sar</taxon>
        <taxon>Stramenopiles</taxon>
        <taxon>Ochrophyta</taxon>
        <taxon>PX clade</taxon>
        <taxon>Xanthophyceae</taxon>
        <taxon>Tribonematales</taxon>
        <taxon>Tribonemataceae</taxon>
        <taxon>Tribonema</taxon>
    </lineage>
</organism>
<evidence type="ECO:0000256" key="7">
    <source>
        <dbReference type="ARBA" id="ARBA00023128"/>
    </source>
</evidence>
<dbReference type="AlphaFoldDB" id="A0A835ZCM0"/>
<feature type="active site" description="Proton acceptor" evidence="10">
    <location>
        <position position="403"/>
    </location>
</feature>
<comment type="caution">
    <text evidence="14">The sequence shown here is derived from an EMBL/GenBank/DDBJ whole genome shotgun (WGS) entry which is preliminary data.</text>
</comment>
<dbReference type="FunFam" id="3.40.47.10:FF:000011">
    <property type="entry name" value="3-ketoacyl-CoA thiolase"/>
    <property type="match status" value="1"/>
</dbReference>
<evidence type="ECO:0000256" key="9">
    <source>
        <dbReference type="ARBA" id="ARBA00024073"/>
    </source>
</evidence>
<evidence type="ECO:0000256" key="8">
    <source>
        <dbReference type="ARBA" id="ARBA00023315"/>
    </source>
</evidence>
<evidence type="ECO:0000259" key="13">
    <source>
        <dbReference type="Pfam" id="PF02803"/>
    </source>
</evidence>
<name>A0A835ZCM0_9STRA</name>
<keyword evidence="7" id="KW-0496">Mitochondrion</keyword>
<keyword evidence="6" id="KW-0443">Lipid metabolism</keyword>
<dbReference type="GO" id="GO:0003985">
    <property type="term" value="F:acetyl-CoA C-acetyltransferase activity"/>
    <property type="evidence" value="ECO:0007669"/>
    <property type="project" value="TreeGrafter"/>
</dbReference>
<dbReference type="PROSITE" id="PS00098">
    <property type="entry name" value="THIOLASE_1"/>
    <property type="match status" value="1"/>
</dbReference>
<protein>
    <recommendedName>
        <fullName evidence="9">acetyl-CoA C-acyltransferase</fullName>
        <ecNumber evidence="9">2.3.1.16</ecNumber>
    </recommendedName>
</protein>
<dbReference type="InterPro" id="IPR020617">
    <property type="entry name" value="Thiolase_C"/>
</dbReference>
<dbReference type="Pfam" id="PF02803">
    <property type="entry name" value="Thiolase_C"/>
    <property type="match status" value="1"/>
</dbReference>
<gene>
    <name evidence="14" type="ORF">JKP88DRAFT_301108</name>
</gene>
<dbReference type="InterPro" id="IPR002155">
    <property type="entry name" value="Thiolase"/>
</dbReference>
<dbReference type="Gene3D" id="3.40.47.10">
    <property type="match status" value="1"/>
</dbReference>
<dbReference type="InterPro" id="IPR020616">
    <property type="entry name" value="Thiolase_N"/>
</dbReference>
<feature type="active site" description="Proton acceptor" evidence="10">
    <location>
        <position position="433"/>
    </location>
</feature>
<feature type="domain" description="Thiolase N-terminal" evidence="12">
    <location>
        <begin position="30"/>
        <end position="298"/>
    </location>
</feature>
<evidence type="ECO:0000313" key="15">
    <source>
        <dbReference type="Proteomes" id="UP000664859"/>
    </source>
</evidence>
<keyword evidence="8 11" id="KW-0012">Acyltransferase</keyword>
<evidence type="ECO:0000259" key="12">
    <source>
        <dbReference type="Pfam" id="PF00108"/>
    </source>
</evidence>
<feature type="domain" description="Thiolase C-terminal" evidence="13">
    <location>
        <begin position="307"/>
        <end position="446"/>
    </location>
</feature>
<dbReference type="Pfam" id="PF00108">
    <property type="entry name" value="Thiolase_N"/>
    <property type="match status" value="1"/>
</dbReference>
<keyword evidence="15" id="KW-1185">Reference proteome</keyword>
<evidence type="ECO:0000256" key="5">
    <source>
        <dbReference type="ARBA" id="ARBA00022832"/>
    </source>
</evidence>
<sequence length="449" mass="47391">MMSSSSSGRFLARRLLSSVASSAPSSRKPVFVDGARIPFAMSSTLYKDLMAVDLGKLALAGLLHRNPELKPAEIDYVLYGTVIQESRTSNIAREAAMAASIPANVPAHTISQACISANQAMCGGVEKILAGRAEVVVAGGCETFSDLPIRFSRGIRQRLIAFPKASKKGPMGILGLLKGLGTKDLAPETPAIANYTTGEVMGHSSDRLAGRFGISREEQDAFAARSHVNAARAHKDGLYKEEIIPFNGTTEENGIKADSTPEKLAKLKPAFVKPHGTHTAANSSFLSDGASAALIMSEAKAKEMGLTPRSFFKSWAFVAVDPFEDLLLGPAFGIARVLDDAGLTLKDIDVFEIHEAFAGQVLSNLAAMDSDKFCKESMGRSGKLGAVPMEKLNTLGGSLSLGHPFGATGTRLVTTATNRLHREGGRFALVAACADGGIGHAAVIERYDA</sequence>
<evidence type="ECO:0000256" key="1">
    <source>
        <dbReference type="ARBA" id="ARBA00004173"/>
    </source>
</evidence>
<evidence type="ECO:0000313" key="14">
    <source>
        <dbReference type="EMBL" id="KAG5189712.1"/>
    </source>
</evidence>
<dbReference type="PROSITE" id="PS00737">
    <property type="entry name" value="THIOLASE_2"/>
    <property type="match status" value="1"/>
</dbReference>
<dbReference type="PANTHER" id="PTHR18919:SF153">
    <property type="entry name" value="TRIFUNCTIONAL ENZYME SUBUNIT BETA, MITOCHONDRIAL"/>
    <property type="match status" value="1"/>
</dbReference>
<evidence type="ECO:0000256" key="6">
    <source>
        <dbReference type="ARBA" id="ARBA00023098"/>
    </source>
</evidence>
<dbReference type="OrthoDB" id="5404651at2759"/>
<dbReference type="GO" id="GO:0006635">
    <property type="term" value="P:fatty acid beta-oxidation"/>
    <property type="evidence" value="ECO:0007669"/>
    <property type="project" value="TreeGrafter"/>
</dbReference>
<comment type="subcellular location">
    <subcellularLocation>
        <location evidence="1">Mitochondrion</location>
    </subcellularLocation>
</comment>
<dbReference type="GO" id="GO:0005739">
    <property type="term" value="C:mitochondrion"/>
    <property type="evidence" value="ECO:0007669"/>
    <property type="project" value="UniProtKB-SubCell"/>
</dbReference>
<reference evidence="14" key="1">
    <citation type="submission" date="2021-02" db="EMBL/GenBank/DDBJ databases">
        <title>First Annotated Genome of the Yellow-green Alga Tribonema minus.</title>
        <authorList>
            <person name="Mahan K.M."/>
        </authorList>
    </citation>
    <scope>NUCLEOTIDE SEQUENCE</scope>
    <source>
        <strain evidence="14">UTEX B ZZ1240</strain>
    </source>
</reference>
<accession>A0A835ZCM0</accession>
<keyword evidence="5" id="KW-0276">Fatty acid metabolism</keyword>
<evidence type="ECO:0000256" key="11">
    <source>
        <dbReference type="RuleBase" id="RU003557"/>
    </source>
</evidence>
<evidence type="ECO:0000256" key="2">
    <source>
        <dbReference type="ARBA" id="ARBA00010982"/>
    </source>
</evidence>
<evidence type="ECO:0000256" key="4">
    <source>
        <dbReference type="ARBA" id="ARBA00022679"/>
    </source>
</evidence>